<dbReference type="OrthoDB" id="10252718at2759"/>
<dbReference type="Proteomes" id="UP000187013">
    <property type="component" value="Unassembled WGS sequence"/>
</dbReference>
<comment type="caution">
    <text evidence="8">The sequence shown here is derived from an EMBL/GenBank/DDBJ whole genome shotgun (WGS) entry which is preliminary data.</text>
</comment>
<dbReference type="PANTHER" id="PTHR28595">
    <property type="entry name" value="39S RIBOSOMAL PROTEIN L54, MITOCHONDRIAL"/>
    <property type="match status" value="1"/>
</dbReference>
<proteinExistence type="inferred from homology"/>
<keyword evidence="3" id="KW-0689">Ribosomal protein</keyword>
<reference evidence="8 9" key="1">
    <citation type="submission" date="2016-08" db="EMBL/GenBank/DDBJ databases">
        <title>Draft genome sequence of allopolyploid Zygosaccharomyces rouxii.</title>
        <authorList>
            <person name="Watanabe J."/>
            <person name="Uehara K."/>
            <person name="Mogi Y."/>
            <person name="Tsukioka Y."/>
        </authorList>
    </citation>
    <scope>NUCLEOTIDE SEQUENCE [LARGE SCALE GENOMIC DNA]</scope>
    <source>
        <strain evidence="8 9">NBRC 110957</strain>
    </source>
</reference>
<dbReference type="PANTHER" id="PTHR28595:SF1">
    <property type="entry name" value="LARGE RIBOSOMAL SUBUNIT PROTEIN ML54"/>
    <property type="match status" value="1"/>
</dbReference>
<keyword evidence="2" id="KW-0809">Transit peptide</keyword>
<protein>
    <recommendedName>
        <fullName evidence="7">Large ribosomal subunit protein mL54</fullName>
    </recommendedName>
</protein>
<evidence type="ECO:0000256" key="7">
    <source>
        <dbReference type="ARBA" id="ARBA00035179"/>
    </source>
</evidence>
<evidence type="ECO:0000256" key="1">
    <source>
        <dbReference type="ARBA" id="ARBA00004173"/>
    </source>
</evidence>
<evidence type="ECO:0000256" key="6">
    <source>
        <dbReference type="ARBA" id="ARBA00033752"/>
    </source>
</evidence>
<dbReference type="Pfam" id="PF08561">
    <property type="entry name" value="Ribosomal_L37"/>
    <property type="match status" value="1"/>
</dbReference>
<evidence type="ECO:0000256" key="5">
    <source>
        <dbReference type="ARBA" id="ARBA00023274"/>
    </source>
</evidence>
<evidence type="ECO:0000256" key="3">
    <source>
        <dbReference type="ARBA" id="ARBA00022980"/>
    </source>
</evidence>
<dbReference type="InterPro" id="IPR013870">
    <property type="entry name" value="Ribosomal_mL54"/>
</dbReference>
<dbReference type="AlphaFoldDB" id="A0A1Q3AL11"/>
<keyword evidence="4" id="KW-0496">Mitochondrion</keyword>
<organism evidence="8 9">
    <name type="scientific">Zygosaccharomyces rouxii</name>
    <dbReference type="NCBI Taxonomy" id="4956"/>
    <lineage>
        <taxon>Eukaryota</taxon>
        <taxon>Fungi</taxon>
        <taxon>Dikarya</taxon>
        <taxon>Ascomycota</taxon>
        <taxon>Saccharomycotina</taxon>
        <taxon>Saccharomycetes</taxon>
        <taxon>Saccharomycetales</taxon>
        <taxon>Saccharomycetaceae</taxon>
        <taxon>Zygosaccharomyces</taxon>
    </lineage>
</organism>
<accession>A0A1Q3AL11</accession>
<keyword evidence="5" id="KW-0687">Ribonucleoprotein</keyword>
<comment type="subcellular location">
    <subcellularLocation>
        <location evidence="1">Mitochondrion</location>
    </subcellularLocation>
</comment>
<gene>
    <name evidence="8" type="ORF">ZYGR_0BB01120</name>
</gene>
<evidence type="ECO:0000256" key="4">
    <source>
        <dbReference type="ARBA" id="ARBA00023128"/>
    </source>
</evidence>
<dbReference type="EMBL" id="BDGX01000054">
    <property type="protein sequence ID" value="GAV56335.1"/>
    <property type="molecule type" value="Genomic_DNA"/>
</dbReference>
<comment type="similarity">
    <text evidence="6">Belongs to the mitochondrion-specific ribosomal protein mL54 family.</text>
</comment>
<sequence length="140" mass="16139">MLLSTSKSFGILYNNNSKLIEEEYCRVIFLYSGPFFNIICSPMLQLLKLFPRRFISTSPVLGQAVKSSCPAGTVINVNTKKSGQDPVALEDNEYPDWLWEVLNPEAQMRKLQADPMKLRKKQLRKANRDKIKQNNFLKQI</sequence>
<evidence type="ECO:0000313" key="8">
    <source>
        <dbReference type="EMBL" id="GAV56335.1"/>
    </source>
</evidence>
<name>A0A1Q3AL11_ZYGRO</name>
<dbReference type="GO" id="GO:0003735">
    <property type="term" value="F:structural constituent of ribosome"/>
    <property type="evidence" value="ECO:0007669"/>
    <property type="project" value="TreeGrafter"/>
</dbReference>
<dbReference type="GO" id="GO:0005762">
    <property type="term" value="C:mitochondrial large ribosomal subunit"/>
    <property type="evidence" value="ECO:0007669"/>
    <property type="project" value="TreeGrafter"/>
</dbReference>
<evidence type="ECO:0000256" key="2">
    <source>
        <dbReference type="ARBA" id="ARBA00022946"/>
    </source>
</evidence>
<evidence type="ECO:0000313" key="9">
    <source>
        <dbReference type="Proteomes" id="UP000187013"/>
    </source>
</evidence>